<accession>A0A7Z0DR05</accession>
<evidence type="ECO:0000313" key="1">
    <source>
        <dbReference type="EMBL" id="NYI79741.1"/>
    </source>
</evidence>
<keyword evidence="2" id="KW-1185">Reference proteome</keyword>
<dbReference type="EMBL" id="JACBZR010000001">
    <property type="protein sequence ID" value="NYI79741.1"/>
    <property type="molecule type" value="Genomic_DNA"/>
</dbReference>
<dbReference type="AlphaFoldDB" id="A0A7Z0DR05"/>
<comment type="caution">
    <text evidence="1">The sequence shown here is derived from an EMBL/GenBank/DDBJ whole genome shotgun (WGS) entry which is preliminary data.</text>
</comment>
<dbReference type="RefSeq" id="WP_281365491.1">
    <property type="nucleotide sequence ID" value="NZ_JACBZR010000001.1"/>
</dbReference>
<organism evidence="1 2">
    <name type="scientific">Nocardioides panzhihuensis</name>
    <dbReference type="NCBI Taxonomy" id="860243"/>
    <lineage>
        <taxon>Bacteria</taxon>
        <taxon>Bacillati</taxon>
        <taxon>Actinomycetota</taxon>
        <taxon>Actinomycetes</taxon>
        <taxon>Propionibacteriales</taxon>
        <taxon>Nocardioidaceae</taxon>
        <taxon>Nocardioides</taxon>
    </lineage>
</organism>
<protein>
    <submittedName>
        <fullName evidence="1">Uncharacterized protein</fullName>
    </submittedName>
</protein>
<dbReference type="Proteomes" id="UP000564496">
    <property type="component" value="Unassembled WGS sequence"/>
</dbReference>
<gene>
    <name evidence="1" type="ORF">BJ988_004389</name>
</gene>
<proteinExistence type="predicted"/>
<sequence>MTNYRKNPSKVLGTVRSVLAGFDAGARVRHGAQVPKNHPSRRRS</sequence>
<evidence type="ECO:0000313" key="2">
    <source>
        <dbReference type="Proteomes" id="UP000564496"/>
    </source>
</evidence>
<name>A0A7Z0DR05_9ACTN</name>
<reference evidence="1 2" key="1">
    <citation type="submission" date="2020-07" db="EMBL/GenBank/DDBJ databases">
        <title>Sequencing the genomes of 1000 actinobacteria strains.</title>
        <authorList>
            <person name="Klenk H.-P."/>
        </authorList>
    </citation>
    <scope>NUCLEOTIDE SEQUENCE [LARGE SCALE GENOMIC DNA]</scope>
    <source>
        <strain evidence="1 2">DSM 26487</strain>
    </source>
</reference>